<dbReference type="EMBL" id="AWTV01000006">
    <property type="protein sequence ID" value="KIH92215.1"/>
    <property type="molecule type" value="Genomic_DNA"/>
</dbReference>
<name>A0A0C2IZQ2_9PEZI</name>
<dbReference type="Proteomes" id="UP000031575">
    <property type="component" value="Unassembled WGS sequence"/>
</dbReference>
<organism evidence="3 4">
    <name type="scientific">Sporothrix brasiliensis 5110</name>
    <dbReference type="NCBI Taxonomy" id="1398154"/>
    <lineage>
        <taxon>Eukaryota</taxon>
        <taxon>Fungi</taxon>
        <taxon>Dikarya</taxon>
        <taxon>Ascomycota</taxon>
        <taxon>Pezizomycotina</taxon>
        <taxon>Sordariomycetes</taxon>
        <taxon>Sordariomycetidae</taxon>
        <taxon>Ophiostomatales</taxon>
        <taxon>Ophiostomataceae</taxon>
        <taxon>Sporothrix</taxon>
    </lineage>
</organism>
<keyword evidence="2" id="KW-0812">Transmembrane</keyword>
<dbReference type="GeneID" id="63675970"/>
<keyword evidence="2" id="KW-0472">Membrane</keyword>
<proteinExistence type="predicted"/>
<evidence type="ECO:0000256" key="2">
    <source>
        <dbReference type="SAM" id="Phobius"/>
    </source>
</evidence>
<dbReference type="OrthoDB" id="5394254at2759"/>
<feature type="transmembrane region" description="Helical" evidence="2">
    <location>
        <begin position="346"/>
        <end position="369"/>
    </location>
</feature>
<feature type="transmembrane region" description="Helical" evidence="2">
    <location>
        <begin position="296"/>
        <end position="326"/>
    </location>
</feature>
<dbReference type="HOGENOM" id="CLU_612767_0_0_1"/>
<feature type="transmembrane region" description="Helical" evidence="2">
    <location>
        <begin position="422"/>
        <end position="444"/>
    </location>
</feature>
<dbReference type="VEuPathDB" id="FungiDB:SPBR_02746"/>
<feature type="compositionally biased region" description="Basic residues" evidence="1">
    <location>
        <begin position="48"/>
        <end position="60"/>
    </location>
</feature>
<keyword evidence="4" id="KW-1185">Reference proteome</keyword>
<evidence type="ECO:0000313" key="3">
    <source>
        <dbReference type="EMBL" id="KIH92215.1"/>
    </source>
</evidence>
<dbReference type="RefSeq" id="XP_040620225.1">
    <property type="nucleotide sequence ID" value="XM_040761049.1"/>
</dbReference>
<accession>A0A0C2IZQ2</accession>
<evidence type="ECO:0000256" key="1">
    <source>
        <dbReference type="SAM" id="MobiDB-lite"/>
    </source>
</evidence>
<feature type="compositionally biased region" description="Basic and acidic residues" evidence="1">
    <location>
        <begin position="61"/>
        <end position="75"/>
    </location>
</feature>
<evidence type="ECO:0000313" key="4">
    <source>
        <dbReference type="Proteomes" id="UP000031575"/>
    </source>
</evidence>
<gene>
    <name evidence="3" type="ORF">SPBR_02746</name>
</gene>
<dbReference type="AlphaFoldDB" id="A0A0C2IZQ2"/>
<reference evidence="3 4" key="1">
    <citation type="journal article" date="2014" name="BMC Genomics">
        <title>Comparative genomics of the major fungal agents of human and animal Sporotrichosis: Sporothrix schenckii and Sporothrix brasiliensis.</title>
        <authorList>
            <person name="Teixeira M.M."/>
            <person name="de Almeida L.G."/>
            <person name="Kubitschek-Barreira P."/>
            <person name="Alves F.L."/>
            <person name="Kioshima E.S."/>
            <person name="Abadio A.K."/>
            <person name="Fernandes L."/>
            <person name="Derengowski L.S."/>
            <person name="Ferreira K.S."/>
            <person name="Souza R.C."/>
            <person name="Ruiz J.C."/>
            <person name="de Andrade N.C."/>
            <person name="Paes H.C."/>
            <person name="Nicola A.M."/>
            <person name="Albuquerque P."/>
            <person name="Gerber A.L."/>
            <person name="Martins V.P."/>
            <person name="Peconick L.D."/>
            <person name="Neto A.V."/>
            <person name="Chaucanez C.B."/>
            <person name="Silva P.A."/>
            <person name="Cunha O.L."/>
            <person name="de Oliveira F.F."/>
            <person name="dos Santos T.C."/>
            <person name="Barros A.L."/>
            <person name="Soares M.A."/>
            <person name="de Oliveira L.M."/>
            <person name="Marini M.M."/>
            <person name="Villalobos-Duno H."/>
            <person name="Cunha M.M."/>
            <person name="de Hoog S."/>
            <person name="da Silveira J.F."/>
            <person name="Henrissat B."/>
            <person name="Nino-Vega G.A."/>
            <person name="Cisalpino P.S."/>
            <person name="Mora-Montes H.M."/>
            <person name="Almeida S.R."/>
            <person name="Stajich J.E."/>
            <person name="Lopes-Bezerra L.M."/>
            <person name="Vasconcelos A.T."/>
            <person name="Felipe M.S."/>
        </authorList>
    </citation>
    <scope>NUCLEOTIDE SEQUENCE [LARGE SCALE GENOMIC DNA]</scope>
    <source>
        <strain evidence="3 4">5110</strain>
    </source>
</reference>
<feature type="compositionally biased region" description="Low complexity" evidence="1">
    <location>
        <begin position="89"/>
        <end position="103"/>
    </location>
</feature>
<feature type="region of interest" description="Disordered" evidence="1">
    <location>
        <begin position="1"/>
        <end position="112"/>
    </location>
</feature>
<feature type="transmembrane region" description="Helical" evidence="2">
    <location>
        <begin position="393"/>
        <end position="416"/>
    </location>
</feature>
<sequence>MGRPKSKSGTKSVEESVTVATDATPSPPTTRKKAAAEAASATDVSPKSTRKGGRSKNKPRASHDDGNDSAEDKELGTIVVEGAEKARGKAATAARSPKKAAASTKKERDKSLRKARKVVDEVADAFNASPHWPLPGVLSQAVQDKGRALRGIVFIAVSSSLLASGGRLALRWLATAWSQTWISEASYFSTAGPTHIQPFAASVAARILRLAASWGSAGNLSALQALSSAPIIYLLNSYYNVPFVSAFLAEAVNIGAETIMLEVYEGFAGSNELEEEDFGEVLADMFRDVTAFTAPYAFAAVIYGFVLVQACRFFLPATLVIHFLGIATVEPARVPTLLSISPPPSLYQVFSAVFLSLSAVVVNTVSGFFSRNFIFNVASSGPNHSAASYRRTVALRAVATSISVGANIFVQCLHGIPGVDAVGAAAFASIWAVAPLFVAVGLGYTGL</sequence>
<protein>
    <submittedName>
        <fullName evidence="3">Uncharacterized protein</fullName>
    </submittedName>
</protein>
<keyword evidence="2" id="KW-1133">Transmembrane helix</keyword>
<comment type="caution">
    <text evidence="3">The sequence shown here is derived from an EMBL/GenBank/DDBJ whole genome shotgun (WGS) entry which is preliminary data.</text>
</comment>